<keyword evidence="3" id="KW-1185">Reference proteome</keyword>
<evidence type="ECO:0000313" key="3">
    <source>
        <dbReference type="Proteomes" id="UP000231693"/>
    </source>
</evidence>
<dbReference type="Pfam" id="PF18029">
    <property type="entry name" value="Glyoxalase_6"/>
    <property type="match status" value="1"/>
</dbReference>
<feature type="domain" description="Glyoxalase-like" evidence="1">
    <location>
        <begin position="6"/>
        <end position="139"/>
    </location>
</feature>
<accession>A0A2M9CR05</accession>
<dbReference type="Proteomes" id="UP000231693">
    <property type="component" value="Unassembled WGS sequence"/>
</dbReference>
<sequence>MARTMQVTFDAKDPEALGRFWCHALGYQVEPPPEGFATWDDALEAWGVPPEGRGDAFAITDPDGVAPRIFLQKVPEPKVAKNRVHLDVSVGGSKDGRPERARALAAELEGHGARVVQETSERDEFWIVMQDPEGNEFCVQ</sequence>
<gene>
    <name evidence="2" type="ORF">CLV28_1812</name>
</gene>
<evidence type="ECO:0000259" key="1">
    <source>
        <dbReference type="Pfam" id="PF18029"/>
    </source>
</evidence>
<dbReference type="InterPro" id="IPR029068">
    <property type="entry name" value="Glyas_Bleomycin-R_OHBP_Dase"/>
</dbReference>
<dbReference type="CDD" id="cd06587">
    <property type="entry name" value="VOC"/>
    <property type="match status" value="1"/>
</dbReference>
<name>A0A2M9CR05_9CELL</name>
<proteinExistence type="predicted"/>
<dbReference type="OrthoDB" id="5524593at2"/>
<dbReference type="RefSeq" id="WP_100422932.1">
    <property type="nucleotide sequence ID" value="NZ_BOOX01000006.1"/>
</dbReference>
<dbReference type="PANTHER" id="PTHR35908">
    <property type="entry name" value="HYPOTHETICAL FUSION PROTEIN"/>
    <property type="match status" value="1"/>
</dbReference>
<comment type="caution">
    <text evidence="2">The sequence shown here is derived from an EMBL/GenBank/DDBJ whole genome shotgun (WGS) entry which is preliminary data.</text>
</comment>
<dbReference type="SUPFAM" id="SSF54593">
    <property type="entry name" value="Glyoxalase/Bleomycin resistance protein/Dihydroxybiphenyl dioxygenase"/>
    <property type="match status" value="1"/>
</dbReference>
<dbReference type="PANTHER" id="PTHR35908:SF1">
    <property type="entry name" value="CONSERVED PROTEIN"/>
    <property type="match status" value="1"/>
</dbReference>
<dbReference type="AlphaFoldDB" id="A0A2M9CR05"/>
<protein>
    <recommendedName>
        <fullName evidence="1">Glyoxalase-like domain-containing protein</fullName>
    </recommendedName>
</protein>
<organism evidence="2 3">
    <name type="scientific">Sediminihabitans luteus</name>
    <dbReference type="NCBI Taxonomy" id="1138585"/>
    <lineage>
        <taxon>Bacteria</taxon>
        <taxon>Bacillati</taxon>
        <taxon>Actinomycetota</taxon>
        <taxon>Actinomycetes</taxon>
        <taxon>Micrococcales</taxon>
        <taxon>Cellulomonadaceae</taxon>
        <taxon>Sediminihabitans</taxon>
    </lineage>
</organism>
<dbReference type="EMBL" id="PGFE01000002">
    <property type="protein sequence ID" value="PJJ74317.1"/>
    <property type="molecule type" value="Genomic_DNA"/>
</dbReference>
<reference evidence="2 3" key="1">
    <citation type="submission" date="2017-11" db="EMBL/GenBank/DDBJ databases">
        <title>Genomic Encyclopedia of Archaeal and Bacterial Type Strains, Phase II (KMG-II): From Individual Species to Whole Genera.</title>
        <authorList>
            <person name="Goeker M."/>
        </authorList>
    </citation>
    <scope>NUCLEOTIDE SEQUENCE [LARGE SCALE GENOMIC DNA]</scope>
    <source>
        <strain evidence="2 3">DSM 25478</strain>
    </source>
</reference>
<dbReference type="Gene3D" id="3.10.180.10">
    <property type="entry name" value="2,3-Dihydroxybiphenyl 1,2-Dioxygenase, domain 1"/>
    <property type="match status" value="1"/>
</dbReference>
<dbReference type="InterPro" id="IPR041581">
    <property type="entry name" value="Glyoxalase_6"/>
</dbReference>
<evidence type="ECO:0000313" key="2">
    <source>
        <dbReference type="EMBL" id="PJJ74317.1"/>
    </source>
</evidence>